<dbReference type="EMBL" id="BAAAZP010000157">
    <property type="protein sequence ID" value="GAA3699253.1"/>
    <property type="molecule type" value="Genomic_DNA"/>
</dbReference>
<evidence type="ECO:0000313" key="1">
    <source>
        <dbReference type="EMBL" id="GAA3699253.1"/>
    </source>
</evidence>
<protein>
    <submittedName>
        <fullName evidence="1">Uncharacterized protein</fullName>
    </submittedName>
</protein>
<evidence type="ECO:0000313" key="2">
    <source>
        <dbReference type="Proteomes" id="UP001500902"/>
    </source>
</evidence>
<name>A0ABP7D4K8_9ACTN</name>
<reference evidence="2" key="1">
    <citation type="journal article" date="2019" name="Int. J. Syst. Evol. Microbiol.">
        <title>The Global Catalogue of Microorganisms (GCM) 10K type strain sequencing project: providing services to taxonomists for standard genome sequencing and annotation.</title>
        <authorList>
            <consortium name="The Broad Institute Genomics Platform"/>
            <consortium name="The Broad Institute Genome Sequencing Center for Infectious Disease"/>
            <person name="Wu L."/>
            <person name="Ma J."/>
        </authorList>
    </citation>
    <scope>NUCLEOTIDE SEQUENCE [LARGE SCALE GENOMIC DNA]</scope>
    <source>
        <strain evidence="2">JCM 16904</strain>
    </source>
</reference>
<accession>A0ABP7D4K8</accession>
<proteinExistence type="predicted"/>
<comment type="caution">
    <text evidence="1">The sequence shown here is derived from an EMBL/GenBank/DDBJ whole genome shotgun (WGS) entry which is preliminary data.</text>
</comment>
<dbReference type="Proteomes" id="UP001500902">
    <property type="component" value="Unassembled WGS sequence"/>
</dbReference>
<sequence>MVAPGGAASPVRTSASVLRAGTVACGVRVGGCRSCVGQTPPLARWAVPWVRGGQPVGVWRAVRRADVPMMARASRETGRTRPGGVAGGSCRDRRTVREVGGAKQGRAGIAGWRGRRVAREVGRTRMAGWCGRWVTWGPQGGAGEGTRGDCRVAREVGCAYGRVTREVGCPYGQVVREKVCAEAVRWWGRWNA</sequence>
<gene>
    <name evidence="1" type="ORF">GCM10022224_076510</name>
</gene>
<organism evidence="1 2">
    <name type="scientific">Nonomuraea antimicrobica</name>
    <dbReference type="NCBI Taxonomy" id="561173"/>
    <lineage>
        <taxon>Bacteria</taxon>
        <taxon>Bacillati</taxon>
        <taxon>Actinomycetota</taxon>
        <taxon>Actinomycetes</taxon>
        <taxon>Streptosporangiales</taxon>
        <taxon>Streptosporangiaceae</taxon>
        <taxon>Nonomuraea</taxon>
    </lineage>
</organism>
<keyword evidence="2" id="KW-1185">Reference proteome</keyword>